<protein>
    <submittedName>
        <fullName evidence="1">TIGR00266 family protein</fullName>
    </submittedName>
</protein>
<organism evidence="1 2">
    <name type="scientific">Clostridium aestuarii</name>
    <dbReference type="NCBI Taxonomy" id="338193"/>
    <lineage>
        <taxon>Bacteria</taxon>
        <taxon>Bacillati</taxon>
        <taxon>Bacillota</taxon>
        <taxon>Clostridia</taxon>
        <taxon>Eubacteriales</taxon>
        <taxon>Clostridiaceae</taxon>
        <taxon>Clostridium</taxon>
    </lineage>
</organism>
<dbReference type="PANTHER" id="PTHR43657:SF1">
    <property type="entry name" value="ALTERED INHERITANCE OF MITOCHONDRIA PROTEIN 24, MITOCHONDRIAL"/>
    <property type="match status" value="1"/>
</dbReference>
<accession>A0ABT4D427</accession>
<dbReference type="Gene3D" id="3.60.160.10">
    <property type="entry name" value="Mitochondrial biogenesis AIM24"/>
    <property type="match status" value="1"/>
</dbReference>
<comment type="caution">
    <text evidence="1">The sequence shown here is derived from an EMBL/GenBank/DDBJ whole genome shotgun (WGS) entry which is preliminary data.</text>
</comment>
<sequence length="225" mass="24338">MNYELLYRGANTMLKIKLGQGESIKAESGAMVAMSNTIDVDGKLEGGLKGGFGRLLSGEKFFFQTLKASRGMGEVLLSPASIGDVTALEMDGMTSYVVQKDGFFAGSDSLNVSTKMQNLAKGIFSGEGFFVIKVSGKGTLFVSSYGSIHPLDIEAGQEVIIDNQHLVAWPETMEYSIDKASKGWVSSFTSGEGLVCRFKGPGRVYIQTRNPQGFGQWVRQFIPSK</sequence>
<dbReference type="NCBIfam" id="TIGR00266">
    <property type="entry name" value="TIGR00266 family protein"/>
    <property type="match status" value="1"/>
</dbReference>
<dbReference type="PANTHER" id="PTHR43657">
    <property type="entry name" value="TRYPTOPHAN RNA-BINDING ATTENUATOR PROTEIN-LIKE PROTEIN"/>
    <property type="match status" value="1"/>
</dbReference>
<name>A0ABT4D427_9CLOT</name>
<dbReference type="InterPro" id="IPR002838">
    <property type="entry name" value="AIM24"/>
</dbReference>
<dbReference type="InterPro" id="IPR036983">
    <property type="entry name" value="AIM24_sf"/>
</dbReference>
<dbReference type="EMBL" id="JAPQER010000004">
    <property type="protein sequence ID" value="MCY6484960.1"/>
    <property type="molecule type" value="Genomic_DNA"/>
</dbReference>
<dbReference type="Pfam" id="PF01987">
    <property type="entry name" value="AIM24"/>
    <property type="match status" value="1"/>
</dbReference>
<proteinExistence type="predicted"/>
<dbReference type="SUPFAM" id="SSF51219">
    <property type="entry name" value="TRAP-like"/>
    <property type="match status" value="1"/>
</dbReference>
<dbReference type="InterPro" id="IPR016031">
    <property type="entry name" value="Trp_RNA-bd_attenuator-like_dom"/>
</dbReference>
<keyword evidence="2" id="KW-1185">Reference proteome</keyword>
<reference evidence="1" key="1">
    <citation type="submission" date="2022-12" db="EMBL/GenBank/DDBJ databases">
        <authorList>
            <person name="Wang J."/>
        </authorList>
    </citation>
    <scope>NUCLEOTIDE SEQUENCE</scope>
    <source>
        <strain evidence="1">HY-45-18</strain>
    </source>
</reference>
<evidence type="ECO:0000313" key="1">
    <source>
        <dbReference type="EMBL" id="MCY6484960.1"/>
    </source>
</evidence>
<evidence type="ECO:0000313" key="2">
    <source>
        <dbReference type="Proteomes" id="UP001078443"/>
    </source>
</evidence>
<gene>
    <name evidence="1" type="ORF">OW763_11460</name>
</gene>
<dbReference type="Proteomes" id="UP001078443">
    <property type="component" value="Unassembled WGS sequence"/>
</dbReference>